<evidence type="ECO:0000313" key="3">
    <source>
        <dbReference type="Proteomes" id="UP000182360"/>
    </source>
</evidence>
<dbReference type="STRING" id="163.SAMN04487775_10255"/>
<feature type="coiled-coil region" evidence="1">
    <location>
        <begin position="1"/>
        <end position="32"/>
    </location>
</feature>
<proteinExistence type="predicted"/>
<dbReference type="RefSeq" id="WP_074644827.1">
    <property type="nucleotide sequence ID" value="NZ_AP025286.1"/>
</dbReference>
<accession>A0A1H9IBT0</accession>
<evidence type="ECO:0000313" key="2">
    <source>
        <dbReference type="EMBL" id="SEQ71996.1"/>
    </source>
</evidence>
<name>A0A1H9IBT0_9SPIR</name>
<dbReference type="EMBL" id="FOFU01000009">
    <property type="protein sequence ID" value="SEQ71996.1"/>
    <property type="molecule type" value="Genomic_DNA"/>
</dbReference>
<organism evidence="2 3">
    <name type="scientific">Treponema bryantii</name>
    <dbReference type="NCBI Taxonomy" id="163"/>
    <lineage>
        <taxon>Bacteria</taxon>
        <taxon>Pseudomonadati</taxon>
        <taxon>Spirochaetota</taxon>
        <taxon>Spirochaetia</taxon>
        <taxon>Spirochaetales</taxon>
        <taxon>Treponemataceae</taxon>
        <taxon>Treponema</taxon>
    </lineage>
</organism>
<evidence type="ECO:0008006" key="4">
    <source>
        <dbReference type="Google" id="ProtNLM"/>
    </source>
</evidence>
<reference evidence="2 3" key="1">
    <citation type="submission" date="2016-10" db="EMBL/GenBank/DDBJ databases">
        <authorList>
            <person name="de Groot N.N."/>
        </authorList>
    </citation>
    <scope>NUCLEOTIDE SEQUENCE [LARGE SCALE GENOMIC DNA]</scope>
    <source>
        <strain evidence="2 3">B25</strain>
    </source>
</reference>
<dbReference type="Proteomes" id="UP000182360">
    <property type="component" value="Unassembled WGS sequence"/>
</dbReference>
<sequence length="145" mass="17007">MDELINEYSTVLAEEENLLDRLTEKQKMLRKAITDKDWESLVGHINEVNLISDSFQKFDVRRDEIQEQLKTDEIRPYFDRLGRLRTKLLKCKVENQVISNYVNVTREFIAEVVEKALPQTRNKNYTKYGTITKSEPASVLVNVRG</sequence>
<keyword evidence="3" id="KW-1185">Reference proteome</keyword>
<evidence type="ECO:0000256" key="1">
    <source>
        <dbReference type="SAM" id="Coils"/>
    </source>
</evidence>
<protein>
    <recommendedName>
        <fullName evidence="4">FlgN protein</fullName>
    </recommendedName>
</protein>
<dbReference type="OrthoDB" id="360269at2"/>
<keyword evidence="1" id="KW-0175">Coiled coil</keyword>
<gene>
    <name evidence="2" type="ORF">SAMN04487977_10956</name>
</gene>
<dbReference type="AlphaFoldDB" id="A0A1H9IBT0"/>